<gene>
    <name evidence="4" type="ORF">RDB_LOCUS120912</name>
    <name evidence="5" type="ORF">RSOLAG22IIIB_04304</name>
</gene>
<evidence type="ECO:0000256" key="1">
    <source>
        <dbReference type="SAM" id="MobiDB-lite"/>
    </source>
</evidence>
<keyword evidence="2" id="KW-1133">Transmembrane helix</keyword>
<keyword evidence="3" id="KW-0732">Signal</keyword>
<keyword evidence="6" id="KW-1185">Reference proteome</keyword>
<evidence type="ECO:0000313" key="5">
    <source>
        <dbReference type="EMBL" id="CUA70708.1"/>
    </source>
</evidence>
<dbReference type="Proteomes" id="UP000663843">
    <property type="component" value="Unassembled WGS sequence"/>
</dbReference>
<feature type="transmembrane region" description="Helical" evidence="2">
    <location>
        <begin position="59"/>
        <end position="85"/>
    </location>
</feature>
<dbReference type="EMBL" id="CYGV01001190">
    <property type="protein sequence ID" value="CUA70708.1"/>
    <property type="molecule type" value="Genomic_DNA"/>
</dbReference>
<dbReference type="AlphaFoldDB" id="A0A0K6FX64"/>
<organism evidence="5 6">
    <name type="scientific">Rhizoctonia solani</name>
    <dbReference type="NCBI Taxonomy" id="456999"/>
    <lineage>
        <taxon>Eukaryota</taxon>
        <taxon>Fungi</taxon>
        <taxon>Dikarya</taxon>
        <taxon>Basidiomycota</taxon>
        <taxon>Agaricomycotina</taxon>
        <taxon>Agaricomycetes</taxon>
        <taxon>Cantharellales</taxon>
        <taxon>Ceratobasidiaceae</taxon>
        <taxon>Rhizoctonia</taxon>
    </lineage>
</organism>
<feature type="region of interest" description="Disordered" evidence="1">
    <location>
        <begin position="95"/>
        <end position="186"/>
    </location>
</feature>
<keyword evidence="2" id="KW-0472">Membrane</keyword>
<sequence>MFTGALLWIAAATAMPLGVCEIEGCSFSDGGGNAHALIRRLVVERQDSDSGLSSPSGPALGVILGGVFGALGGLAILGILFYAWWSIRRMRSRYETEDGGGSSSGPSSSTSRGSSSKSKKKRPKDGPKWQDPWLAPAPRSPRPLTPIQFHASASIDVAKIPGPQDDRGSDSSAIPLKAIYPSDDKQ</sequence>
<proteinExistence type="predicted"/>
<evidence type="ECO:0000256" key="3">
    <source>
        <dbReference type="SAM" id="SignalP"/>
    </source>
</evidence>
<dbReference type="Proteomes" id="UP000044841">
    <property type="component" value="Unassembled WGS sequence"/>
</dbReference>
<feature type="signal peptide" evidence="3">
    <location>
        <begin position="1"/>
        <end position="21"/>
    </location>
</feature>
<reference evidence="5 6" key="1">
    <citation type="submission" date="2015-07" db="EMBL/GenBank/DDBJ databases">
        <authorList>
            <person name="Noorani M."/>
        </authorList>
    </citation>
    <scope>NUCLEOTIDE SEQUENCE [LARGE SCALE GENOMIC DNA]</scope>
    <source>
        <strain evidence="5">BBA 69670</strain>
    </source>
</reference>
<evidence type="ECO:0000313" key="6">
    <source>
        <dbReference type="Proteomes" id="UP000044841"/>
    </source>
</evidence>
<accession>A0A0K6FX64</accession>
<protein>
    <submittedName>
        <fullName evidence="5">Uncharacterized protein</fullName>
    </submittedName>
</protein>
<evidence type="ECO:0000256" key="2">
    <source>
        <dbReference type="SAM" id="Phobius"/>
    </source>
</evidence>
<reference evidence="4" key="2">
    <citation type="submission" date="2021-01" db="EMBL/GenBank/DDBJ databases">
        <authorList>
            <person name="Kaushik A."/>
        </authorList>
    </citation>
    <scope>NUCLEOTIDE SEQUENCE</scope>
    <source>
        <strain evidence="4">AG2-2IIIB</strain>
    </source>
</reference>
<name>A0A0K6FX64_9AGAM</name>
<dbReference type="EMBL" id="CAJMWT010004047">
    <property type="protein sequence ID" value="CAE6483452.1"/>
    <property type="molecule type" value="Genomic_DNA"/>
</dbReference>
<feature type="chain" id="PRO_5035992981" evidence="3">
    <location>
        <begin position="22"/>
        <end position="186"/>
    </location>
</feature>
<evidence type="ECO:0000313" key="4">
    <source>
        <dbReference type="EMBL" id="CAE6483452.1"/>
    </source>
</evidence>
<keyword evidence="2" id="KW-0812">Transmembrane</keyword>
<feature type="compositionally biased region" description="Low complexity" evidence="1">
    <location>
        <begin position="104"/>
        <end position="116"/>
    </location>
</feature>